<accession>A0A1P8WGY7</accession>
<dbReference type="KEGG" id="fmr:Fuma_02917"/>
<dbReference type="EMBL" id="CP017641">
    <property type="protein sequence ID" value="APZ93300.1"/>
    <property type="molecule type" value="Genomic_DNA"/>
</dbReference>
<sequence>MLFRTTGKYDLVICDIDGCLSPESHAPINGPALAAIAEHNRQAIEDRDRPVVTLCSGRPIGFVECLCRLIHNTLIPCIGENGVWLWRPADNSFECDPAITDDHFDVIHEARKLLRLLYEAHGVIQQPGKSASVALYHPDTDYLRSTVSTIAEEFQKRDWPIRVSMTWLYINCDLQHVNKGTAIDRLLAETGIDPKRTAGIGDTMGDRFIADRVSWLGCPANAEEEIKKSASYVSPHQEVEAVLDILDQLSR</sequence>
<dbReference type="Pfam" id="PF08282">
    <property type="entry name" value="Hydrolase_3"/>
    <property type="match status" value="1"/>
</dbReference>
<dbReference type="GO" id="GO:0016791">
    <property type="term" value="F:phosphatase activity"/>
    <property type="evidence" value="ECO:0007669"/>
    <property type="project" value="TreeGrafter"/>
</dbReference>
<dbReference type="AlphaFoldDB" id="A0A1P8WGY7"/>
<dbReference type="Proteomes" id="UP000187735">
    <property type="component" value="Chromosome"/>
</dbReference>
<protein>
    <submittedName>
        <fullName evidence="1">Phosphoglycolate phosphatase</fullName>
    </submittedName>
</protein>
<dbReference type="RefSeq" id="WP_077024781.1">
    <property type="nucleotide sequence ID" value="NZ_CP017641.1"/>
</dbReference>
<dbReference type="PANTHER" id="PTHR10000">
    <property type="entry name" value="PHOSPHOSERINE PHOSPHATASE"/>
    <property type="match status" value="1"/>
</dbReference>
<dbReference type="STRING" id="1891926.Fuma_02917"/>
<dbReference type="OrthoDB" id="9810101at2"/>
<proteinExistence type="predicted"/>
<dbReference type="GO" id="GO:0000287">
    <property type="term" value="F:magnesium ion binding"/>
    <property type="evidence" value="ECO:0007669"/>
    <property type="project" value="TreeGrafter"/>
</dbReference>
<keyword evidence="2" id="KW-1185">Reference proteome</keyword>
<evidence type="ECO:0000313" key="2">
    <source>
        <dbReference type="Proteomes" id="UP000187735"/>
    </source>
</evidence>
<dbReference type="InterPro" id="IPR023214">
    <property type="entry name" value="HAD_sf"/>
</dbReference>
<dbReference type="SUPFAM" id="SSF56784">
    <property type="entry name" value="HAD-like"/>
    <property type="match status" value="1"/>
</dbReference>
<dbReference type="GO" id="GO:0005829">
    <property type="term" value="C:cytosol"/>
    <property type="evidence" value="ECO:0007669"/>
    <property type="project" value="TreeGrafter"/>
</dbReference>
<evidence type="ECO:0000313" key="1">
    <source>
        <dbReference type="EMBL" id="APZ93300.1"/>
    </source>
</evidence>
<dbReference type="InterPro" id="IPR036412">
    <property type="entry name" value="HAD-like_sf"/>
</dbReference>
<dbReference type="PANTHER" id="PTHR10000:SF8">
    <property type="entry name" value="HAD SUPERFAMILY HYDROLASE-LIKE, TYPE 3"/>
    <property type="match status" value="1"/>
</dbReference>
<organism evidence="1 2">
    <name type="scientific">Fuerstiella marisgermanici</name>
    <dbReference type="NCBI Taxonomy" id="1891926"/>
    <lineage>
        <taxon>Bacteria</taxon>
        <taxon>Pseudomonadati</taxon>
        <taxon>Planctomycetota</taxon>
        <taxon>Planctomycetia</taxon>
        <taxon>Planctomycetales</taxon>
        <taxon>Planctomycetaceae</taxon>
        <taxon>Fuerstiella</taxon>
    </lineage>
</organism>
<name>A0A1P8WGY7_9PLAN</name>
<dbReference type="Gene3D" id="3.90.1070.10">
    <property type="match status" value="1"/>
</dbReference>
<gene>
    <name evidence="1" type="ORF">Fuma_02917</name>
</gene>
<reference evidence="1 2" key="1">
    <citation type="journal article" date="2016" name="Front. Microbiol.">
        <title>Fuerstia marisgermanicae gen. nov., sp. nov., an Unusual Member of the Phylum Planctomycetes from the German Wadden Sea.</title>
        <authorList>
            <person name="Kohn T."/>
            <person name="Heuer A."/>
            <person name="Jogler M."/>
            <person name="Vollmers J."/>
            <person name="Boedeker C."/>
            <person name="Bunk B."/>
            <person name="Rast P."/>
            <person name="Borchert D."/>
            <person name="Glockner I."/>
            <person name="Freese H.M."/>
            <person name="Klenk H.P."/>
            <person name="Overmann J."/>
            <person name="Kaster A.K."/>
            <person name="Rohde M."/>
            <person name="Wiegand S."/>
            <person name="Jogler C."/>
        </authorList>
    </citation>
    <scope>NUCLEOTIDE SEQUENCE [LARGE SCALE GENOMIC DNA]</scope>
    <source>
        <strain evidence="1 2">NH11</strain>
    </source>
</reference>
<dbReference type="Gene3D" id="3.40.50.1000">
    <property type="entry name" value="HAD superfamily/HAD-like"/>
    <property type="match status" value="1"/>
</dbReference>